<dbReference type="AlphaFoldDB" id="A0A8C4SWK7"/>
<evidence type="ECO:0000259" key="2">
    <source>
        <dbReference type="PROSITE" id="PS50200"/>
    </source>
</evidence>
<sequence>MTWTSTMSSGYSSWEDDSGEYYFTAKTSFIKKPPVKSISGNEKERETSYLSKDDLQHKLEFYNSAVSDNFRMTLNPNGTTYTGFIKVHIELKRPITVETSGSHERNNNTETAFYTPKGSANILHISSINTVREVIEALLRKFTVVDNPAKFALFKKRQKDDQVYTCKLSDGEHPLLLRLLAGPDTNVLSFVLREQQTGEVMWDSFSVPELQNFIQILNREEEEHLQLLRRRYATYRQKLEEALQGQRTPG</sequence>
<dbReference type="InterPro" id="IPR000159">
    <property type="entry name" value="RA_dom"/>
</dbReference>
<dbReference type="InterPro" id="IPR029071">
    <property type="entry name" value="Ubiquitin-like_domsf"/>
</dbReference>
<dbReference type="GeneTree" id="ENSGT00940000157502"/>
<dbReference type="PROSITE" id="PS50951">
    <property type="entry name" value="SARAH"/>
    <property type="match status" value="1"/>
</dbReference>
<dbReference type="InterPro" id="IPR033614">
    <property type="entry name" value="RASSF1-6"/>
</dbReference>
<evidence type="ECO:0000313" key="4">
    <source>
        <dbReference type="Ensembl" id="ENSECRP00000022511.1"/>
    </source>
</evidence>
<dbReference type="Proteomes" id="UP000694620">
    <property type="component" value="Unassembled WGS sequence"/>
</dbReference>
<reference evidence="4" key="2">
    <citation type="submission" date="2025-09" db="UniProtKB">
        <authorList>
            <consortium name="Ensembl"/>
        </authorList>
    </citation>
    <scope>IDENTIFICATION</scope>
</reference>
<accession>A0A8C4SWK7</accession>
<dbReference type="SUPFAM" id="SSF54236">
    <property type="entry name" value="Ubiquitin-like"/>
    <property type="match status" value="1"/>
</dbReference>
<feature type="coiled-coil region" evidence="1">
    <location>
        <begin position="218"/>
        <end position="245"/>
    </location>
</feature>
<name>A0A8C4SWK7_ERPCA</name>
<proteinExistence type="predicted"/>
<evidence type="ECO:0000259" key="3">
    <source>
        <dbReference type="PROSITE" id="PS50951"/>
    </source>
</evidence>
<dbReference type="Gene3D" id="3.10.20.90">
    <property type="entry name" value="Phosphatidylinositol 3-kinase Catalytic Subunit, Chain A, domain 1"/>
    <property type="match status" value="1"/>
</dbReference>
<dbReference type="Pfam" id="PF00788">
    <property type="entry name" value="RA"/>
    <property type="match status" value="1"/>
</dbReference>
<dbReference type="PROSITE" id="PS50200">
    <property type="entry name" value="RA"/>
    <property type="match status" value="1"/>
</dbReference>
<gene>
    <name evidence="4" type="primary">RASSF3</name>
</gene>
<organism evidence="4 5">
    <name type="scientific">Erpetoichthys calabaricus</name>
    <name type="common">Rope fish</name>
    <name type="synonym">Calamoichthys calabaricus</name>
    <dbReference type="NCBI Taxonomy" id="27687"/>
    <lineage>
        <taxon>Eukaryota</taxon>
        <taxon>Metazoa</taxon>
        <taxon>Chordata</taxon>
        <taxon>Craniata</taxon>
        <taxon>Vertebrata</taxon>
        <taxon>Euteleostomi</taxon>
        <taxon>Actinopterygii</taxon>
        <taxon>Polypteriformes</taxon>
        <taxon>Polypteridae</taxon>
        <taxon>Erpetoichthys</taxon>
    </lineage>
</organism>
<dbReference type="PANTHER" id="PTHR22738:SF8">
    <property type="entry name" value="RAS ASSOCIATION DOMAIN-CONTAINING PROTEIN 3"/>
    <property type="match status" value="1"/>
</dbReference>
<evidence type="ECO:0000313" key="5">
    <source>
        <dbReference type="Proteomes" id="UP000694620"/>
    </source>
</evidence>
<evidence type="ECO:0000256" key="1">
    <source>
        <dbReference type="SAM" id="Coils"/>
    </source>
</evidence>
<dbReference type="GO" id="GO:0005737">
    <property type="term" value="C:cytoplasm"/>
    <property type="evidence" value="ECO:0007669"/>
    <property type="project" value="TreeGrafter"/>
</dbReference>
<dbReference type="Gene3D" id="1.20.5.110">
    <property type="match status" value="1"/>
</dbReference>
<protein>
    <submittedName>
        <fullName evidence="4">Ras association domain family member 3</fullName>
    </submittedName>
</protein>
<keyword evidence="5" id="KW-1185">Reference proteome</keyword>
<dbReference type="SMART" id="SM00314">
    <property type="entry name" value="RA"/>
    <property type="match status" value="1"/>
</dbReference>
<keyword evidence="1" id="KW-0175">Coiled coil</keyword>
<feature type="domain" description="Ras-associating" evidence="2">
    <location>
        <begin position="107"/>
        <end position="197"/>
    </location>
</feature>
<dbReference type="GO" id="GO:0007165">
    <property type="term" value="P:signal transduction"/>
    <property type="evidence" value="ECO:0007669"/>
    <property type="project" value="InterPro"/>
</dbReference>
<dbReference type="Pfam" id="PF16517">
    <property type="entry name" value="Nore1-SARAH"/>
    <property type="match status" value="1"/>
</dbReference>
<feature type="domain" description="SARAH" evidence="3">
    <location>
        <begin position="199"/>
        <end position="246"/>
    </location>
</feature>
<dbReference type="RefSeq" id="XP_028648350.1">
    <property type="nucleotide sequence ID" value="XM_028792517.2"/>
</dbReference>
<dbReference type="PANTHER" id="PTHR22738">
    <property type="entry name" value="RASSF"/>
    <property type="match status" value="1"/>
</dbReference>
<dbReference type="GeneID" id="114644379"/>
<reference evidence="4" key="1">
    <citation type="submission" date="2025-08" db="UniProtKB">
        <authorList>
            <consortium name="Ensembl"/>
        </authorList>
    </citation>
    <scope>IDENTIFICATION</scope>
</reference>
<dbReference type="Ensembl" id="ENSECRT00000022991.1">
    <property type="protein sequence ID" value="ENSECRP00000022511.1"/>
    <property type="gene ID" value="ENSECRG00000015232.1"/>
</dbReference>
<dbReference type="InterPro" id="IPR011524">
    <property type="entry name" value="SARAH_dom"/>
</dbReference>